<dbReference type="Proteomes" id="UP000064967">
    <property type="component" value="Chromosome"/>
</dbReference>
<sequence>MSARQFLSLVTPLLSGFFLAVAVSGGIVGERVSEGNLQVALAANALVTLLSVLVLVFTTRARGVPCMTYVATQGFGALLGIALVHQVLRGSGLAFPWLSEGPAQLVNDLVATFGVLALVFGMARGADLRALAASLLLVTAYRATSGMWHLDHAPHGFLFTVQQLVVAQVAAVALAMVAFRVFSPVREV</sequence>
<dbReference type="STRING" id="1391654.AKJ09_01809"/>
<accession>A0A0K1PNM4</accession>
<keyword evidence="3" id="KW-1185">Reference proteome</keyword>
<keyword evidence="1" id="KW-0472">Membrane</keyword>
<dbReference type="EMBL" id="CP012333">
    <property type="protein sequence ID" value="AKU95145.1"/>
    <property type="molecule type" value="Genomic_DNA"/>
</dbReference>
<evidence type="ECO:0000313" key="2">
    <source>
        <dbReference type="EMBL" id="AKU95145.1"/>
    </source>
</evidence>
<feature type="transmembrane region" description="Helical" evidence="1">
    <location>
        <begin position="66"/>
        <end position="85"/>
    </location>
</feature>
<evidence type="ECO:0000256" key="1">
    <source>
        <dbReference type="SAM" id="Phobius"/>
    </source>
</evidence>
<feature type="transmembrane region" description="Helical" evidence="1">
    <location>
        <begin position="105"/>
        <end position="123"/>
    </location>
</feature>
<dbReference type="AlphaFoldDB" id="A0A0K1PNM4"/>
<dbReference type="KEGG" id="llu:AKJ09_01809"/>
<keyword evidence="1" id="KW-0812">Transmembrane</keyword>
<name>A0A0K1PNM4_9BACT</name>
<dbReference type="RefSeq" id="WP_146646638.1">
    <property type="nucleotide sequence ID" value="NZ_CP012333.1"/>
</dbReference>
<organism evidence="2 3">
    <name type="scientific">Labilithrix luteola</name>
    <dbReference type="NCBI Taxonomy" id="1391654"/>
    <lineage>
        <taxon>Bacteria</taxon>
        <taxon>Pseudomonadati</taxon>
        <taxon>Myxococcota</taxon>
        <taxon>Polyangia</taxon>
        <taxon>Polyangiales</taxon>
        <taxon>Labilitrichaceae</taxon>
        <taxon>Labilithrix</taxon>
    </lineage>
</organism>
<reference evidence="2 3" key="1">
    <citation type="submission" date="2015-08" db="EMBL/GenBank/DDBJ databases">
        <authorList>
            <person name="Babu N.S."/>
            <person name="Beckwith C.J."/>
            <person name="Beseler K.G."/>
            <person name="Brison A."/>
            <person name="Carone J.V."/>
            <person name="Caskin T.P."/>
            <person name="Diamond M."/>
            <person name="Durham M.E."/>
            <person name="Foxe J.M."/>
            <person name="Go M."/>
            <person name="Henderson B.A."/>
            <person name="Jones I.B."/>
            <person name="McGettigan J.A."/>
            <person name="Micheletti S.J."/>
            <person name="Nasrallah M.E."/>
            <person name="Ortiz D."/>
            <person name="Piller C.R."/>
            <person name="Privatt S.R."/>
            <person name="Schneider S.L."/>
            <person name="Sharp S."/>
            <person name="Smith T.C."/>
            <person name="Stanton J.D."/>
            <person name="Ullery H.E."/>
            <person name="Wilson R.J."/>
            <person name="Serrano M.G."/>
            <person name="Buck G."/>
            <person name="Lee V."/>
            <person name="Wang Y."/>
            <person name="Carvalho R."/>
            <person name="Voegtly L."/>
            <person name="Shi R."/>
            <person name="Duckworth R."/>
            <person name="Johnson A."/>
            <person name="Loviza R."/>
            <person name="Walstead R."/>
            <person name="Shah Z."/>
            <person name="Kiflezghi M."/>
            <person name="Wade K."/>
            <person name="Ball S.L."/>
            <person name="Bradley K.W."/>
            <person name="Asai D.J."/>
            <person name="Bowman C.A."/>
            <person name="Russell D.A."/>
            <person name="Pope W.H."/>
            <person name="Jacobs-Sera D."/>
            <person name="Hendrix R.W."/>
            <person name="Hatfull G.F."/>
        </authorList>
    </citation>
    <scope>NUCLEOTIDE SEQUENCE [LARGE SCALE GENOMIC DNA]</scope>
    <source>
        <strain evidence="2 3">DSM 27648</strain>
    </source>
</reference>
<feature type="transmembrane region" description="Helical" evidence="1">
    <location>
        <begin position="130"/>
        <end position="150"/>
    </location>
</feature>
<gene>
    <name evidence="2" type="ORF">AKJ09_01809</name>
</gene>
<feature type="transmembrane region" description="Helical" evidence="1">
    <location>
        <begin position="156"/>
        <end position="182"/>
    </location>
</feature>
<keyword evidence="1" id="KW-1133">Transmembrane helix</keyword>
<proteinExistence type="predicted"/>
<protein>
    <submittedName>
        <fullName evidence="2">Uncharacterized protein</fullName>
    </submittedName>
</protein>
<feature type="transmembrane region" description="Helical" evidence="1">
    <location>
        <begin position="39"/>
        <end position="59"/>
    </location>
</feature>
<evidence type="ECO:0000313" key="3">
    <source>
        <dbReference type="Proteomes" id="UP000064967"/>
    </source>
</evidence>